<organism evidence="3 4">
    <name type="scientific">Petropleomorpha daqingensis</name>
    <dbReference type="NCBI Taxonomy" id="2026353"/>
    <lineage>
        <taxon>Bacteria</taxon>
        <taxon>Bacillati</taxon>
        <taxon>Actinomycetota</taxon>
        <taxon>Actinomycetes</taxon>
        <taxon>Geodermatophilales</taxon>
        <taxon>Geodermatophilaceae</taxon>
        <taxon>Petropleomorpha</taxon>
    </lineage>
</organism>
<dbReference type="AlphaFoldDB" id="A0A853CAD7"/>
<dbReference type="PROSITE" id="PS51257">
    <property type="entry name" value="PROKAR_LIPOPROTEIN"/>
    <property type="match status" value="1"/>
</dbReference>
<evidence type="ECO:0000256" key="1">
    <source>
        <dbReference type="SAM" id="MobiDB-lite"/>
    </source>
</evidence>
<keyword evidence="4" id="KW-1185">Reference proteome</keyword>
<sequence length="241" mass="24989">MIRGVRAVVALLAVVLTAAGCGFVDAMAHPEEQTTQPSSAAPVTAAPTTAPPGPVTIVSTDLTGGGPGGLHLDVTVDPVRTGLVPPFPEFSDGCPVSGPSLQYVAVNFSLSGNPGDYWGLAAHLTVTPGAATPGDIGDVGVFFGPSPGHDVYCTDYPPLPTSDRFWEQGMQHVVTGYVVLDQAVTAATPQGRAEVFPTLQARIDHLRVKDGQTLVERELHVTAVRTGTQCPDDPDAFCLPL</sequence>
<evidence type="ECO:0000313" key="3">
    <source>
        <dbReference type="EMBL" id="NYJ04139.1"/>
    </source>
</evidence>
<protein>
    <submittedName>
        <fullName evidence="3">Uncharacterized protein</fullName>
    </submittedName>
</protein>
<feature type="region of interest" description="Disordered" evidence="1">
    <location>
        <begin position="32"/>
        <end position="57"/>
    </location>
</feature>
<dbReference type="RefSeq" id="WP_179714897.1">
    <property type="nucleotide sequence ID" value="NZ_JACBZT010000001.1"/>
</dbReference>
<dbReference type="Proteomes" id="UP000541969">
    <property type="component" value="Unassembled WGS sequence"/>
</dbReference>
<reference evidence="3 4" key="1">
    <citation type="submission" date="2020-07" db="EMBL/GenBank/DDBJ databases">
        <title>Sequencing the genomes of 1000 actinobacteria strains.</title>
        <authorList>
            <person name="Klenk H.-P."/>
        </authorList>
    </citation>
    <scope>NUCLEOTIDE SEQUENCE [LARGE SCALE GENOMIC DNA]</scope>
    <source>
        <strain evidence="3 4">DSM 104001</strain>
    </source>
</reference>
<name>A0A853CAD7_9ACTN</name>
<dbReference type="EMBL" id="JACBZT010000001">
    <property type="protein sequence ID" value="NYJ04139.1"/>
    <property type="molecule type" value="Genomic_DNA"/>
</dbReference>
<keyword evidence="2" id="KW-0732">Signal</keyword>
<evidence type="ECO:0000313" key="4">
    <source>
        <dbReference type="Proteomes" id="UP000541969"/>
    </source>
</evidence>
<feature type="compositionally biased region" description="Low complexity" evidence="1">
    <location>
        <begin position="34"/>
        <end position="48"/>
    </location>
</feature>
<accession>A0A853CAD7</accession>
<evidence type="ECO:0000256" key="2">
    <source>
        <dbReference type="SAM" id="SignalP"/>
    </source>
</evidence>
<comment type="caution">
    <text evidence="3">The sequence shown here is derived from an EMBL/GenBank/DDBJ whole genome shotgun (WGS) entry which is preliminary data.</text>
</comment>
<proteinExistence type="predicted"/>
<feature type="chain" id="PRO_5032655082" evidence="2">
    <location>
        <begin position="29"/>
        <end position="241"/>
    </location>
</feature>
<feature type="signal peptide" evidence="2">
    <location>
        <begin position="1"/>
        <end position="28"/>
    </location>
</feature>
<gene>
    <name evidence="3" type="ORF">GGQ55_000417</name>
</gene>